<accession>A0A9D1SA45</accession>
<dbReference type="AlphaFoldDB" id="A0A9D1SA45"/>
<evidence type="ECO:0000313" key="1">
    <source>
        <dbReference type="EMBL" id="HIU52043.1"/>
    </source>
</evidence>
<gene>
    <name evidence="1" type="ORF">IAB70_05455</name>
</gene>
<reference evidence="1" key="2">
    <citation type="journal article" date="2021" name="PeerJ">
        <title>Extensive microbial diversity within the chicken gut microbiome revealed by metagenomics and culture.</title>
        <authorList>
            <person name="Gilroy R."/>
            <person name="Ravi A."/>
            <person name="Getino M."/>
            <person name="Pursley I."/>
            <person name="Horton D.L."/>
            <person name="Alikhan N.F."/>
            <person name="Baker D."/>
            <person name="Gharbi K."/>
            <person name="Hall N."/>
            <person name="Watson M."/>
            <person name="Adriaenssens E.M."/>
            <person name="Foster-Nyarko E."/>
            <person name="Jarju S."/>
            <person name="Secka A."/>
            <person name="Antonio M."/>
            <person name="Oren A."/>
            <person name="Chaudhuri R.R."/>
            <person name="La Ragione R."/>
            <person name="Hildebrand F."/>
            <person name="Pallen M.J."/>
        </authorList>
    </citation>
    <scope>NUCLEOTIDE SEQUENCE</scope>
    <source>
        <strain evidence="1">CHK195-15760</strain>
    </source>
</reference>
<sequence length="100" mass="11699">MEKKKIDFCIGIFDDLSEKGLEKIKEDIRNCEIFGIGVYTEDVIIENFFTHPINSLEKRIEIAKNIDGVKFVFPLNTNDPEKLKEIIKSEYINFLDKNKN</sequence>
<protein>
    <submittedName>
        <fullName evidence="1">Uncharacterized protein</fullName>
    </submittedName>
</protein>
<comment type="caution">
    <text evidence="1">The sequence shown here is derived from an EMBL/GenBank/DDBJ whole genome shotgun (WGS) entry which is preliminary data.</text>
</comment>
<dbReference type="Gene3D" id="3.40.50.620">
    <property type="entry name" value="HUPs"/>
    <property type="match status" value="1"/>
</dbReference>
<proteinExistence type="predicted"/>
<dbReference type="EMBL" id="DVNH01000041">
    <property type="protein sequence ID" value="HIU52043.1"/>
    <property type="molecule type" value="Genomic_DNA"/>
</dbReference>
<dbReference type="Proteomes" id="UP000824093">
    <property type="component" value="Unassembled WGS sequence"/>
</dbReference>
<reference evidence="1" key="1">
    <citation type="submission" date="2020-10" db="EMBL/GenBank/DDBJ databases">
        <authorList>
            <person name="Gilroy R."/>
        </authorList>
    </citation>
    <scope>NUCLEOTIDE SEQUENCE</scope>
    <source>
        <strain evidence="1">CHK195-15760</strain>
    </source>
</reference>
<organism evidence="1 2">
    <name type="scientific">Candidatus Merdicola faecigallinarum</name>
    <dbReference type="NCBI Taxonomy" id="2840862"/>
    <lineage>
        <taxon>Bacteria</taxon>
        <taxon>Bacillati</taxon>
        <taxon>Bacillota</taxon>
        <taxon>Clostridia</taxon>
        <taxon>Candidatus Merdicola</taxon>
    </lineage>
</organism>
<name>A0A9D1SA45_9FIRM</name>
<dbReference type="InterPro" id="IPR014729">
    <property type="entry name" value="Rossmann-like_a/b/a_fold"/>
</dbReference>
<evidence type="ECO:0000313" key="2">
    <source>
        <dbReference type="Proteomes" id="UP000824093"/>
    </source>
</evidence>